<reference evidence="1 2" key="1">
    <citation type="submission" date="2019-06" db="EMBL/GenBank/DDBJ databases">
        <title>Flavobacterium sp. MaA-Y11 from geoumgang.</title>
        <authorList>
            <person name="Jeong S."/>
        </authorList>
    </citation>
    <scope>NUCLEOTIDE SEQUENCE [LARGE SCALE GENOMIC DNA]</scope>
    <source>
        <strain evidence="1 2">MaA-Y11</strain>
    </source>
</reference>
<dbReference type="Gene3D" id="2.60.40.1120">
    <property type="entry name" value="Carboxypeptidase-like, regulatory domain"/>
    <property type="match status" value="1"/>
</dbReference>
<proteinExistence type="predicted"/>
<sequence length="121" mass="13582">MKHYLYLPYICFFALVSCDMDVGESGVVEDAITGERLKGVVVKMNSSQGSRIDTTDIDGYFNVLKFFSCGIASCNTDYDIMFLKDGYDTLRISQGYSRSDNAVFVTEGKNDTLLIRLNVRD</sequence>
<dbReference type="InterPro" id="IPR008969">
    <property type="entry name" value="CarboxyPept-like_regulatory"/>
</dbReference>
<reference evidence="1 2" key="2">
    <citation type="submission" date="2019-06" db="EMBL/GenBank/DDBJ databases">
        <authorList>
            <person name="Seo Y."/>
        </authorList>
    </citation>
    <scope>NUCLEOTIDE SEQUENCE [LARGE SCALE GENOMIC DNA]</scope>
    <source>
        <strain evidence="1 2">MaA-Y11</strain>
    </source>
</reference>
<dbReference type="OrthoDB" id="1452191at2"/>
<dbReference type="SUPFAM" id="SSF49464">
    <property type="entry name" value="Carboxypeptidase regulatory domain-like"/>
    <property type="match status" value="1"/>
</dbReference>
<dbReference type="AlphaFoldDB" id="A0A501PYV6"/>
<dbReference type="EMBL" id="VFJE01000056">
    <property type="protein sequence ID" value="TPD65398.1"/>
    <property type="molecule type" value="Genomic_DNA"/>
</dbReference>
<organism evidence="1 2">
    <name type="scientific">Flavobacterium microcysteis</name>
    <dbReference type="NCBI Taxonomy" id="2596891"/>
    <lineage>
        <taxon>Bacteria</taxon>
        <taxon>Pseudomonadati</taxon>
        <taxon>Bacteroidota</taxon>
        <taxon>Flavobacteriia</taxon>
        <taxon>Flavobacteriales</taxon>
        <taxon>Flavobacteriaceae</taxon>
        <taxon>Flavobacterium</taxon>
    </lineage>
</organism>
<keyword evidence="2" id="KW-1185">Reference proteome</keyword>
<dbReference type="RefSeq" id="WP_140001639.1">
    <property type="nucleotide sequence ID" value="NZ_VFJE01000056.1"/>
</dbReference>
<name>A0A501PYV6_9FLAO</name>
<gene>
    <name evidence="1" type="ORF">FJA49_14465</name>
</gene>
<comment type="caution">
    <text evidence="1">The sequence shown here is derived from an EMBL/GenBank/DDBJ whole genome shotgun (WGS) entry which is preliminary data.</text>
</comment>
<dbReference type="PROSITE" id="PS51257">
    <property type="entry name" value="PROKAR_LIPOPROTEIN"/>
    <property type="match status" value="1"/>
</dbReference>
<evidence type="ECO:0008006" key="3">
    <source>
        <dbReference type="Google" id="ProtNLM"/>
    </source>
</evidence>
<dbReference type="Proteomes" id="UP000319175">
    <property type="component" value="Unassembled WGS sequence"/>
</dbReference>
<protein>
    <recommendedName>
        <fullName evidence="3">Carboxypeptidase regulatory-like domain-containing protein</fullName>
    </recommendedName>
</protein>
<evidence type="ECO:0000313" key="1">
    <source>
        <dbReference type="EMBL" id="TPD65398.1"/>
    </source>
</evidence>
<accession>A0A501PYV6</accession>
<evidence type="ECO:0000313" key="2">
    <source>
        <dbReference type="Proteomes" id="UP000319175"/>
    </source>
</evidence>